<protein>
    <submittedName>
        <fullName evidence="1">Uncharacterized protein</fullName>
    </submittedName>
</protein>
<accession>A0A843V8A1</accession>
<reference evidence="1" key="1">
    <citation type="submission" date="2017-07" db="EMBL/GenBank/DDBJ databases">
        <title>Taro Niue Genome Assembly and Annotation.</title>
        <authorList>
            <person name="Atibalentja N."/>
            <person name="Keating K."/>
            <person name="Fields C.J."/>
        </authorList>
    </citation>
    <scope>NUCLEOTIDE SEQUENCE</scope>
    <source>
        <strain evidence="1">Niue_2</strain>
        <tissue evidence="1">Leaf</tissue>
    </source>
</reference>
<name>A0A843V8A1_COLES</name>
<gene>
    <name evidence="1" type="ORF">Taro_024733</name>
</gene>
<dbReference type="AlphaFoldDB" id="A0A843V8A1"/>
<dbReference type="EMBL" id="NMUH01001414">
    <property type="protein sequence ID" value="MQL92115.1"/>
    <property type="molecule type" value="Genomic_DNA"/>
</dbReference>
<evidence type="ECO:0000313" key="1">
    <source>
        <dbReference type="EMBL" id="MQL92115.1"/>
    </source>
</evidence>
<evidence type="ECO:0000313" key="2">
    <source>
        <dbReference type="Proteomes" id="UP000652761"/>
    </source>
</evidence>
<dbReference type="Proteomes" id="UP000652761">
    <property type="component" value="Unassembled WGS sequence"/>
</dbReference>
<keyword evidence="2" id="KW-1185">Reference proteome</keyword>
<comment type="caution">
    <text evidence="1">The sequence shown here is derived from an EMBL/GenBank/DDBJ whole genome shotgun (WGS) entry which is preliminary data.</text>
</comment>
<organism evidence="1 2">
    <name type="scientific">Colocasia esculenta</name>
    <name type="common">Wild taro</name>
    <name type="synonym">Arum esculentum</name>
    <dbReference type="NCBI Taxonomy" id="4460"/>
    <lineage>
        <taxon>Eukaryota</taxon>
        <taxon>Viridiplantae</taxon>
        <taxon>Streptophyta</taxon>
        <taxon>Embryophyta</taxon>
        <taxon>Tracheophyta</taxon>
        <taxon>Spermatophyta</taxon>
        <taxon>Magnoliopsida</taxon>
        <taxon>Liliopsida</taxon>
        <taxon>Araceae</taxon>
        <taxon>Aroideae</taxon>
        <taxon>Colocasieae</taxon>
        <taxon>Colocasia</taxon>
    </lineage>
</organism>
<proteinExistence type="predicted"/>
<sequence>METTREAPIWNQHFDPVGTRVEKPLFRTPKLRFQPTISLIPRFSSSSVSLDYVNRWRGQHTKSAYHGDRKSCSTRLEISTPGRTYGCTNIADIVTPYGLFPPLQRKDWAKLSARASEPLISTSLDYVNHWWGQHTESAYHGDRKSCSTRLEISTLGRRYGCTNIADIVTPSGLFPPL</sequence>